<name>A0A0P9DAE1_9ARCH</name>
<dbReference type="Proteomes" id="UP000050515">
    <property type="component" value="Unassembled WGS sequence"/>
</dbReference>
<protein>
    <submittedName>
        <fullName evidence="1">Uncharacterized protein</fullName>
    </submittedName>
</protein>
<dbReference type="AlphaFoldDB" id="A0A0P9DAE1"/>
<accession>A0A0P9DAE1</accession>
<organism evidence="1 2">
    <name type="scientific">Acidiplasma aeolicum</name>
    <dbReference type="NCBI Taxonomy" id="507754"/>
    <lineage>
        <taxon>Archaea</taxon>
        <taxon>Methanobacteriati</taxon>
        <taxon>Thermoplasmatota</taxon>
        <taxon>Thermoplasmata</taxon>
        <taxon>Thermoplasmatales</taxon>
        <taxon>Ferroplasmaceae</taxon>
        <taxon>Acidiplasma</taxon>
    </lineage>
</organism>
<evidence type="ECO:0000313" key="2">
    <source>
        <dbReference type="Proteomes" id="UP000050515"/>
    </source>
</evidence>
<evidence type="ECO:0000313" key="1">
    <source>
        <dbReference type="EMBL" id="KPV46603.1"/>
    </source>
</evidence>
<proteinExistence type="predicted"/>
<dbReference type="EMBL" id="LJCQ01000211">
    <property type="protein sequence ID" value="KPV46603.1"/>
    <property type="molecule type" value="Genomic_DNA"/>
</dbReference>
<comment type="caution">
    <text evidence="1">The sequence shown here is derived from an EMBL/GenBank/DDBJ whole genome shotgun (WGS) entry which is preliminary data.</text>
</comment>
<gene>
    <name evidence="1" type="ORF">SE19_04800</name>
</gene>
<reference evidence="1 2" key="1">
    <citation type="submission" date="2015-09" db="EMBL/GenBank/DDBJ databases">
        <title>Draft genome sequence of Acidiplasma aeolicum DSM 18409.</title>
        <authorList>
            <person name="Hemp J."/>
        </authorList>
    </citation>
    <scope>NUCLEOTIDE SEQUENCE [LARGE SCALE GENOMIC DNA]</scope>
    <source>
        <strain evidence="1 2">V</strain>
    </source>
</reference>
<sequence>MAFTAYCSDILGAISSFVDTLVLPEDIFNGKSDLYSRDMDPCLIPKDLSILFTALIASEMYMPDI</sequence>